<protein>
    <submittedName>
        <fullName evidence="1">Uncharacterized protein</fullName>
    </submittedName>
</protein>
<evidence type="ECO:0000313" key="1">
    <source>
        <dbReference type="EMBL" id="CUQ65132.1"/>
    </source>
</evidence>
<proteinExistence type="predicted"/>
<organism evidence="1 2">
    <name type="scientific">Candidatus Nitrospira inopinata</name>
    <dbReference type="NCBI Taxonomy" id="1715989"/>
    <lineage>
        <taxon>Bacteria</taxon>
        <taxon>Pseudomonadati</taxon>
        <taxon>Nitrospirota</taxon>
        <taxon>Nitrospiria</taxon>
        <taxon>Nitrospirales</taxon>
        <taxon>Nitrospiraceae</taxon>
        <taxon>Nitrospira</taxon>
    </lineage>
</organism>
<evidence type="ECO:0000313" key="2">
    <source>
        <dbReference type="Proteomes" id="UP000066284"/>
    </source>
</evidence>
<dbReference type="AlphaFoldDB" id="A0A0S4KL22"/>
<accession>A0A0S4KL22</accession>
<keyword evidence="2" id="KW-1185">Reference proteome</keyword>
<sequence length="67" mass="7320">MAVATALVFSRSSIAPHCLGNHVYQLTFGYVFWVLDSQFIGEALLSFGRWIISPAVLCSTRAAEMPA</sequence>
<gene>
    <name evidence="1" type="ORF">NITINOP_0156</name>
</gene>
<name>A0A0S4KL22_9BACT</name>
<dbReference type="STRING" id="1715989.NITINOP_0156"/>
<dbReference type="EMBL" id="LN885086">
    <property type="protein sequence ID" value="CUQ65132.1"/>
    <property type="molecule type" value="Genomic_DNA"/>
</dbReference>
<dbReference type="KEGG" id="nio:NITINOP_0156"/>
<dbReference type="Proteomes" id="UP000066284">
    <property type="component" value="Chromosome 1"/>
</dbReference>
<reference evidence="2" key="1">
    <citation type="submission" date="2015-09" db="EMBL/GenBank/DDBJ databases">
        <authorList>
            <person name="Daims H."/>
        </authorList>
    </citation>
    <scope>NUCLEOTIDE SEQUENCE [LARGE SCALE GENOMIC DNA]</scope>
</reference>